<dbReference type="AlphaFoldDB" id="A0A5B6VCQ8"/>
<evidence type="ECO:0000313" key="3">
    <source>
        <dbReference type="Proteomes" id="UP000325315"/>
    </source>
</evidence>
<dbReference type="EMBL" id="SMMG02000007">
    <property type="protein sequence ID" value="KAA3466844.1"/>
    <property type="molecule type" value="Genomic_DNA"/>
</dbReference>
<accession>A0A5B6VCQ8</accession>
<evidence type="ECO:0000313" key="2">
    <source>
        <dbReference type="EMBL" id="KAA3466844.1"/>
    </source>
</evidence>
<reference evidence="3" key="1">
    <citation type="journal article" date="2019" name="Plant Biotechnol. J.">
        <title>Genome sequencing of the Australian wild diploid species Gossypium australe highlights disease resistance and delayed gland morphogenesis.</title>
        <authorList>
            <person name="Cai Y."/>
            <person name="Cai X."/>
            <person name="Wang Q."/>
            <person name="Wang P."/>
            <person name="Zhang Y."/>
            <person name="Cai C."/>
            <person name="Xu Y."/>
            <person name="Wang K."/>
            <person name="Zhou Z."/>
            <person name="Wang C."/>
            <person name="Geng S."/>
            <person name="Li B."/>
            <person name="Dong Q."/>
            <person name="Hou Y."/>
            <person name="Wang H."/>
            <person name="Ai P."/>
            <person name="Liu Z."/>
            <person name="Yi F."/>
            <person name="Sun M."/>
            <person name="An G."/>
            <person name="Cheng J."/>
            <person name="Zhang Y."/>
            <person name="Shi Q."/>
            <person name="Xie Y."/>
            <person name="Shi X."/>
            <person name="Chang Y."/>
            <person name="Huang F."/>
            <person name="Chen Y."/>
            <person name="Hong S."/>
            <person name="Mi L."/>
            <person name="Sun Q."/>
            <person name="Zhang L."/>
            <person name="Zhou B."/>
            <person name="Peng R."/>
            <person name="Zhang X."/>
            <person name="Liu F."/>
        </authorList>
    </citation>
    <scope>NUCLEOTIDE SEQUENCE [LARGE SCALE GENOMIC DNA]</scope>
    <source>
        <strain evidence="3">cv. PA1801</strain>
    </source>
</reference>
<name>A0A5B6VCQ8_9ROSI</name>
<comment type="caution">
    <text evidence="2">The sequence shown here is derived from an EMBL/GenBank/DDBJ whole genome shotgun (WGS) entry which is preliminary data.</text>
</comment>
<organism evidence="2 3">
    <name type="scientific">Gossypium australe</name>
    <dbReference type="NCBI Taxonomy" id="47621"/>
    <lineage>
        <taxon>Eukaryota</taxon>
        <taxon>Viridiplantae</taxon>
        <taxon>Streptophyta</taxon>
        <taxon>Embryophyta</taxon>
        <taxon>Tracheophyta</taxon>
        <taxon>Spermatophyta</taxon>
        <taxon>Magnoliopsida</taxon>
        <taxon>eudicotyledons</taxon>
        <taxon>Gunneridae</taxon>
        <taxon>Pentapetalae</taxon>
        <taxon>rosids</taxon>
        <taxon>malvids</taxon>
        <taxon>Malvales</taxon>
        <taxon>Malvaceae</taxon>
        <taxon>Malvoideae</taxon>
        <taxon>Gossypium</taxon>
    </lineage>
</organism>
<keyword evidence="3" id="KW-1185">Reference proteome</keyword>
<feature type="region of interest" description="Disordered" evidence="1">
    <location>
        <begin position="19"/>
        <end position="46"/>
    </location>
</feature>
<dbReference type="Proteomes" id="UP000325315">
    <property type="component" value="Unassembled WGS sequence"/>
</dbReference>
<evidence type="ECO:0000256" key="1">
    <source>
        <dbReference type="SAM" id="MobiDB-lite"/>
    </source>
</evidence>
<sequence>MILLEAICHTWIISRKRGWKHDASNPPYQPSHLQRSQERPMGNDHVGCGQRLDRIEGEMQLMRSDIQQVKS</sequence>
<proteinExistence type="predicted"/>
<dbReference type="OrthoDB" id="10518141at2759"/>
<protein>
    <submittedName>
        <fullName evidence="2">Uncharacterized protein</fullName>
    </submittedName>
</protein>
<gene>
    <name evidence="2" type="ORF">EPI10_001908</name>
</gene>